<dbReference type="Proteomes" id="UP000236333">
    <property type="component" value="Unassembled WGS sequence"/>
</dbReference>
<dbReference type="PANTHER" id="PTHR43016:SF13">
    <property type="entry name" value="PRESEQUENCE PROTEASE, MITOCHONDRIAL"/>
    <property type="match status" value="1"/>
</dbReference>
<dbReference type="SUPFAM" id="SSF63411">
    <property type="entry name" value="LuxS/MPP-like metallohydrolase"/>
    <property type="match status" value="1"/>
</dbReference>
<dbReference type="OrthoDB" id="10250783at2759"/>
<dbReference type="GO" id="GO:0016485">
    <property type="term" value="P:protein processing"/>
    <property type="evidence" value="ECO:0007669"/>
    <property type="project" value="TreeGrafter"/>
</dbReference>
<organism evidence="2 3">
    <name type="scientific">Tetrabaena socialis</name>
    <dbReference type="NCBI Taxonomy" id="47790"/>
    <lineage>
        <taxon>Eukaryota</taxon>
        <taxon>Viridiplantae</taxon>
        <taxon>Chlorophyta</taxon>
        <taxon>core chlorophytes</taxon>
        <taxon>Chlorophyceae</taxon>
        <taxon>CS clade</taxon>
        <taxon>Chlamydomonadales</taxon>
        <taxon>Tetrabaenaceae</taxon>
        <taxon>Tetrabaena</taxon>
    </lineage>
</organism>
<dbReference type="InterPro" id="IPR011249">
    <property type="entry name" value="Metalloenz_LuxS/M16"/>
</dbReference>
<evidence type="ECO:0000259" key="1">
    <source>
        <dbReference type="Pfam" id="PF05193"/>
    </source>
</evidence>
<dbReference type="PANTHER" id="PTHR43016">
    <property type="entry name" value="PRESEQUENCE PROTEASE"/>
    <property type="match status" value="1"/>
</dbReference>
<dbReference type="AlphaFoldDB" id="A0A2J8A7J1"/>
<dbReference type="GO" id="GO:0046872">
    <property type="term" value="F:metal ion binding"/>
    <property type="evidence" value="ECO:0007669"/>
    <property type="project" value="InterPro"/>
</dbReference>
<dbReference type="InterPro" id="IPR007863">
    <property type="entry name" value="Peptidase_M16_C"/>
</dbReference>
<feature type="non-terminal residue" evidence="2">
    <location>
        <position position="1"/>
    </location>
</feature>
<keyword evidence="3" id="KW-1185">Reference proteome</keyword>
<dbReference type="Gene3D" id="3.30.830.10">
    <property type="entry name" value="Metalloenzyme, LuxS/M16 peptidase-like"/>
    <property type="match status" value="2"/>
</dbReference>
<proteinExistence type="predicted"/>
<gene>
    <name evidence="2" type="ORF">TSOC_004989</name>
</gene>
<reference evidence="2 3" key="1">
    <citation type="journal article" date="2017" name="Mol. Biol. Evol.">
        <title>The 4-celled Tetrabaena socialis nuclear genome reveals the essential components for genetic control of cell number at the origin of multicellularity in the volvocine lineage.</title>
        <authorList>
            <person name="Featherston J."/>
            <person name="Arakaki Y."/>
            <person name="Hanschen E.R."/>
            <person name="Ferris P.J."/>
            <person name="Michod R.E."/>
            <person name="Olson B.J.S.C."/>
            <person name="Nozaki H."/>
            <person name="Durand P.M."/>
        </authorList>
    </citation>
    <scope>NUCLEOTIDE SEQUENCE [LARGE SCALE GENOMIC DNA]</scope>
    <source>
        <strain evidence="2 3">NIES-571</strain>
    </source>
</reference>
<dbReference type="GO" id="GO:0004222">
    <property type="term" value="F:metalloendopeptidase activity"/>
    <property type="evidence" value="ECO:0007669"/>
    <property type="project" value="TreeGrafter"/>
</dbReference>
<protein>
    <submittedName>
        <fullName evidence="2">Presequence protease 1, chloroplastic/mitochondrial</fullName>
    </submittedName>
</protein>
<dbReference type="EMBL" id="PGGS01000130">
    <property type="protein sequence ID" value="PNH08443.1"/>
    <property type="molecule type" value="Genomic_DNA"/>
</dbReference>
<keyword evidence="2" id="KW-0378">Hydrolase</keyword>
<name>A0A2J8A7J1_9CHLO</name>
<evidence type="ECO:0000313" key="3">
    <source>
        <dbReference type="Proteomes" id="UP000236333"/>
    </source>
</evidence>
<evidence type="ECO:0000313" key="2">
    <source>
        <dbReference type="EMBL" id="PNH08443.1"/>
    </source>
</evidence>
<keyword evidence="2" id="KW-0645">Protease</keyword>
<dbReference type="Pfam" id="PF05193">
    <property type="entry name" value="Peptidase_M16_C"/>
    <property type="match status" value="1"/>
</dbReference>
<sequence>EPLTFKGVVFNEMKGVYSSPDSRFYRIVQQALFPDNTYRHDSGGDPEDIPDLSYTKFQQFHEKYYHPSNARFWFYGDDEPLKRLELLDGFLSEFERRDVDSAVETQVRREQILGTSIKDFKVFADAIACVKGEAGRVAVVTSAEKAKAVLAERPGFWELKKVL</sequence>
<accession>A0A2J8A7J1</accession>
<comment type="caution">
    <text evidence="2">The sequence shown here is derived from an EMBL/GenBank/DDBJ whole genome shotgun (WGS) entry which is preliminary data.</text>
</comment>
<feature type="domain" description="Peptidase M16 C-terminal" evidence="1">
    <location>
        <begin position="51"/>
        <end position="102"/>
    </location>
</feature>